<dbReference type="EMBL" id="PGGS01000534">
    <property type="protein sequence ID" value="PNH03207.1"/>
    <property type="molecule type" value="Genomic_DNA"/>
</dbReference>
<organism evidence="3 4">
    <name type="scientific">Tetrabaena socialis</name>
    <dbReference type="NCBI Taxonomy" id="47790"/>
    <lineage>
        <taxon>Eukaryota</taxon>
        <taxon>Viridiplantae</taxon>
        <taxon>Chlorophyta</taxon>
        <taxon>core chlorophytes</taxon>
        <taxon>Chlorophyceae</taxon>
        <taxon>CS clade</taxon>
        <taxon>Chlamydomonadales</taxon>
        <taxon>Tetrabaenaceae</taxon>
        <taxon>Tetrabaena</taxon>
    </lineage>
</organism>
<protein>
    <recommendedName>
        <fullName evidence="5">Tyrosine-protein kinase ephrin type A/B receptor-like domain-containing protein</fullName>
    </recommendedName>
</protein>
<keyword evidence="2" id="KW-0812">Transmembrane</keyword>
<evidence type="ECO:0000256" key="2">
    <source>
        <dbReference type="SAM" id="Phobius"/>
    </source>
</evidence>
<dbReference type="PANTHER" id="PTHR19862">
    <property type="entry name" value="WD REPEAT-CONTAINING PROTEIN 48"/>
    <property type="match status" value="1"/>
</dbReference>
<dbReference type="InterPro" id="IPR051246">
    <property type="entry name" value="WDR48"/>
</dbReference>
<evidence type="ECO:0000256" key="1">
    <source>
        <dbReference type="SAM" id="MobiDB-lite"/>
    </source>
</evidence>
<keyword evidence="2" id="KW-0472">Membrane</keyword>
<dbReference type="AlphaFoldDB" id="A0A2J7ZSF9"/>
<sequence length="249" mass="26050">MHTVLETVVGFWHSAPGSTLIHRCPQSTACGGAGAESYWQDLIMMSSGPAAPAGGTNTSTPQVAKTAEADTVNLGLNDFRSEWLSRCQQEGYEASYEEQGMHANGSAGSTKAGDPALPGSFNSSSDSTAALPGAAISVPTTPTCQLMGRSNQEASAYMQQQCTPGYTGNLCAACQPGYFINTAFECRRCPNLVPTAGLWVLAFLATMVLVLYTVSTTLRDNCAAADGTYTEGVDASDILKVCSSIPYDL</sequence>
<dbReference type="OrthoDB" id="10055367at2759"/>
<evidence type="ECO:0008006" key="5">
    <source>
        <dbReference type="Google" id="ProtNLM"/>
    </source>
</evidence>
<reference evidence="3 4" key="1">
    <citation type="journal article" date="2017" name="Mol. Biol. Evol.">
        <title>The 4-celled Tetrabaena socialis nuclear genome reveals the essential components for genetic control of cell number at the origin of multicellularity in the volvocine lineage.</title>
        <authorList>
            <person name="Featherston J."/>
            <person name="Arakaki Y."/>
            <person name="Hanschen E.R."/>
            <person name="Ferris P.J."/>
            <person name="Michod R.E."/>
            <person name="Olson B.J.S.C."/>
            <person name="Nozaki H."/>
            <person name="Durand P.M."/>
        </authorList>
    </citation>
    <scope>NUCLEOTIDE SEQUENCE [LARGE SCALE GENOMIC DNA]</scope>
    <source>
        <strain evidence="3 4">NIES-571</strain>
    </source>
</reference>
<keyword evidence="4" id="KW-1185">Reference proteome</keyword>
<dbReference type="Proteomes" id="UP000236333">
    <property type="component" value="Unassembled WGS sequence"/>
</dbReference>
<dbReference type="PANTHER" id="PTHR19862:SF14">
    <property type="entry name" value="WD REPEAT-CONTAINING PROTEIN 48"/>
    <property type="match status" value="1"/>
</dbReference>
<gene>
    <name evidence="3" type="ORF">TSOC_010751</name>
</gene>
<dbReference type="GO" id="GO:0000724">
    <property type="term" value="P:double-strand break repair via homologous recombination"/>
    <property type="evidence" value="ECO:0007669"/>
    <property type="project" value="TreeGrafter"/>
</dbReference>
<feature type="transmembrane region" description="Helical" evidence="2">
    <location>
        <begin position="196"/>
        <end position="214"/>
    </location>
</feature>
<feature type="region of interest" description="Disordered" evidence="1">
    <location>
        <begin position="95"/>
        <end position="124"/>
    </location>
</feature>
<evidence type="ECO:0000313" key="4">
    <source>
        <dbReference type="Proteomes" id="UP000236333"/>
    </source>
</evidence>
<accession>A0A2J7ZSF9</accession>
<comment type="caution">
    <text evidence="3">The sequence shown here is derived from an EMBL/GenBank/DDBJ whole genome shotgun (WGS) entry which is preliminary data.</text>
</comment>
<keyword evidence="2" id="KW-1133">Transmembrane helix</keyword>
<evidence type="ECO:0000313" key="3">
    <source>
        <dbReference type="EMBL" id="PNH03207.1"/>
    </source>
</evidence>
<dbReference type="GO" id="GO:0043130">
    <property type="term" value="F:ubiquitin binding"/>
    <property type="evidence" value="ECO:0007669"/>
    <property type="project" value="TreeGrafter"/>
</dbReference>
<proteinExistence type="predicted"/>
<name>A0A2J7ZSF9_9CHLO</name>